<evidence type="ECO:0000313" key="4">
    <source>
        <dbReference type="Proteomes" id="UP000008712"/>
    </source>
</evidence>
<dbReference type="Proteomes" id="UP000008712">
    <property type="component" value="Chromosome"/>
</dbReference>
<dbReference type="RefSeq" id="WP_013447369.1">
    <property type="nucleotide sequence ID" value="NC_014751.1"/>
</dbReference>
<keyword evidence="2" id="KW-0472">Membrane</keyword>
<proteinExistence type="predicted"/>
<evidence type="ECO:0000313" key="3">
    <source>
        <dbReference type="EMBL" id="ADR24168.1"/>
    </source>
</evidence>
<evidence type="ECO:0008006" key="5">
    <source>
        <dbReference type="Google" id="ProtNLM"/>
    </source>
</evidence>
<evidence type="ECO:0000256" key="1">
    <source>
        <dbReference type="SAM" id="Coils"/>
    </source>
</evidence>
<gene>
    <name evidence="3" type="ordered locus">MSB_A0048</name>
</gene>
<name>E4PT21_MYCLG</name>
<dbReference type="HOGENOM" id="CLU_672361_0_0_14"/>
<keyword evidence="1" id="KW-0175">Coiled coil</keyword>
<feature type="transmembrane region" description="Helical" evidence="2">
    <location>
        <begin position="68"/>
        <end position="88"/>
    </location>
</feature>
<feature type="transmembrane region" description="Helical" evidence="2">
    <location>
        <begin position="35"/>
        <end position="56"/>
    </location>
</feature>
<keyword evidence="2" id="KW-0812">Transmembrane</keyword>
<accession>E4PT21</accession>
<protein>
    <recommendedName>
        <fullName evidence="5">Transmembrane protein</fullName>
    </recommendedName>
</protein>
<dbReference type="EMBL" id="CP002108">
    <property type="protein sequence ID" value="ADR24168.1"/>
    <property type="molecule type" value="Genomic_DNA"/>
</dbReference>
<keyword evidence="4" id="KW-1185">Reference proteome</keyword>
<organism evidence="3 4">
    <name type="scientific">Mycoplasma leachii (strain DSM 21131 / NCTC 10133 / N29 / PG50)</name>
    <dbReference type="NCBI Taxonomy" id="880447"/>
    <lineage>
        <taxon>Bacteria</taxon>
        <taxon>Bacillati</taxon>
        <taxon>Mycoplasmatota</taxon>
        <taxon>Mollicutes</taxon>
        <taxon>Mycoplasmataceae</taxon>
        <taxon>Mycoplasma</taxon>
    </lineage>
</organism>
<feature type="coiled-coil region" evidence="1">
    <location>
        <begin position="100"/>
        <end position="161"/>
    </location>
</feature>
<sequence length="367" mass="44019">MNQSIEYVNNNSYFKIIETSEQAKERIKKHKKNNILFSLIFLFATLGFGLFILLSLFEPHKTDFVYKITIATLSYVLVLMFCSFYWIYYSKIIQVKKKYIQFYSNKQARAELRLEKHQLKHKHQQIKKQTRLTINQTKLEKQEMKSENSKTNQQINFAKKQDRLEEKKQPRIIKEQNRLHKQELNDSIQLFQHNSRLKKDLLLHQQNLDYKRTKLQMDLQNDLKNEQILDQIKKARAKFEQQIYANSSNKAEKQFVQQLSNLDNESFFKILEIPLTSSVEKIEQAYKMLIFKKMTLNEQQINFSNNQEIKVYDLPFNPTHNEVFELPLKTNDFKEIEVETNQVKPEYESVGQEINNDFVKETKSSDY</sequence>
<reference evidence="4" key="1">
    <citation type="submission" date="2010-07" db="EMBL/GenBank/DDBJ databases">
        <title>Genome sequence of Mycoplasma leachii PG50 MU clone A8.</title>
        <authorList>
            <person name="Wise K."/>
            <person name="Calcutt M.J."/>
            <person name="Foecking M.F."/>
            <person name="Madupu R."/>
            <person name="DeBoy R.T."/>
            <person name="Roske K."/>
            <person name="Martin T.R."/>
            <person name="Hvinden M.L."/>
            <person name="Durkin A.S."/>
            <person name="Glass J."/>
            <person name="Methe B.A."/>
        </authorList>
    </citation>
    <scope>NUCLEOTIDE SEQUENCE [LARGE SCALE GENOMIC DNA]</scope>
    <source>
        <strain evidence="4">DSM 21131 / NCTC 10133 / N29 / PG50</strain>
    </source>
</reference>
<dbReference type="KEGG" id="mlc:MSB_A0048"/>
<keyword evidence="2" id="KW-1133">Transmembrane helix</keyword>
<evidence type="ECO:0000256" key="2">
    <source>
        <dbReference type="SAM" id="Phobius"/>
    </source>
</evidence>
<dbReference type="AlphaFoldDB" id="E4PT21"/>
<reference evidence="3 4" key="2">
    <citation type="journal article" date="2012" name="J. Bacteriol.">
        <title>Complete Genome Sequences of Mycoplasma leachii Strain PG50T and the Pathogenic Mycoplasma mycoides subsp. mycoides Small Colony Biotype Strain Gladysdale.</title>
        <authorList>
            <person name="Wise K.S."/>
            <person name="Calcutt M.J."/>
            <person name="Foecking M.F."/>
            <person name="Madupu R."/>
            <person name="Deboy R.T."/>
            <person name="Roske K."/>
            <person name="Hvinden M.L."/>
            <person name="Martin T.R."/>
            <person name="Durkin A.S."/>
            <person name="Glass J.I."/>
            <person name="Methe B.A."/>
        </authorList>
    </citation>
    <scope>NUCLEOTIDE SEQUENCE [LARGE SCALE GENOMIC DNA]</scope>
    <source>
        <strain evidence="4">DSM 21131 / NCTC 10133 / N29 / PG50</strain>
    </source>
</reference>